<gene>
    <name evidence="1" type="ORF">FB45DRAFT_764430</name>
</gene>
<reference evidence="1" key="1">
    <citation type="submission" date="2023-03" db="EMBL/GenBank/DDBJ databases">
        <title>Massive genome expansion in bonnet fungi (Mycena s.s.) driven by repeated elements and novel gene families across ecological guilds.</title>
        <authorList>
            <consortium name="Lawrence Berkeley National Laboratory"/>
            <person name="Harder C.B."/>
            <person name="Miyauchi S."/>
            <person name="Viragh M."/>
            <person name="Kuo A."/>
            <person name="Thoen E."/>
            <person name="Andreopoulos B."/>
            <person name="Lu D."/>
            <person name="Skrede I."/>
            <person name="Drula E."/>
            <person name="Henrissat B."/>
            <person name="Morin E."/>
            <person name="Kohler A."/>
            <person name="Barry K."/>
            <person name="LaButti K."/>
            <person name="Morin E."/>
            <person name="Salamov A."/>
            <person name="Lipzen A."/>
            <person name="Mereny Z."/>
            <person name="Hegedus B."/>
            <person name="Baldrian P."/>
            <person name="Stursova M."/>
            <person name="Weitz H."/>
            <person name="Taylor A."/>
            <person name="Grigoriev I.V."/>
            <person name="Nagy L.G."/>
            <person name="Martin F."/>
            <person name="Kauserud H."/>
        </authorList>
    </citation>
    <scope>NUCLEOTIDE SEQUENCE</scope>
    <source>
        <strain evidence="1">9284</strain>
    </source>
</reference>
<sequence length="91" mass="10347">GWCWMAITALGNYDCKLGGQIIFWDFGFAKRFPSGATINIPPRVRFSIAAIQPGEVRFQITQYMVASPTWSRWPEATHVFSTFPELFFAVP</sequence>
<dbReference type="Proteomes" id="UP001221142">
    <property type="component" value="Unassembled WGS sequence"/>
</dbReference>
<dbReference type="EMBL" id="JARKIF010000051">
    <property type="protein sequence ID" value="KAJ7607211.1"/>
    <property type="molecule type" value="Genomic_DNA"/>
</dbReference>
<accession>A0AAD7B1I1</accession>
<evidence type="ECO:0000313" key="1">
    <source>
        <dbReference type="EMBL" id="KAJ7607211.1"/>
    </source>
</evidence>
<dbReference type="AlphaFoldDB" id="A0AAD7B1I1"/>
<proteinExistence type="predicted"/>
<name>A0AAD7B1I1_9AGAR</name>
<feature type="non-terminal residue" evidence="1">
    <location>
        <position position="1"/>
    </location>
</feature>
<comment type="caution">
    <text evidence="1">The sequence shown here is derived from an EMBL/GenBank/DDBJ whole genome shotgun (WGS) entry which is preliminary data.</text>
</comment>
<protein>
    <submittedName>
        <fullName evidence="1">Uncharacterized protein</fullName>
    </submittedName>
</protein>
<evidence type="ECO:0000313" key="2">
    <source>
        <dbReference type="Proteomes" id="UP001221142"/>
    </source>
</evidence>
<organism evidence="1 2">
    <name type="scientific">Roridomyces roridus</name>
    <dbReference type="NCBI Taxonomy" id="1738132"/>
    <lineage>
        <taxon>Eukaryota</taxon>
        <taxon>Fungi</taxon>
        <taxon>Dikarya</taxon>
        <taxon>Basidiomycota</taxon>
        <taxon>Agaricomycotina</taxon>
        <taxon>Agaricomycetes</taxon>
        <taxon>Agaricomycetidae</taxon>
        <taxon>Agaricales</taxon>
        <taxon>Marasmiineae</taxon>
        <taxon>Mycenaceae</taxon>
        <taxon>Roridomyces</taxon>
    </lineage>
</organism>
<keyword evidence="2" id="KW-1185">Reference proteome</keyword>